<sequence>MVLAGSLSYVSITLLVLLLTACESDQSSATQTLVLPERLATPHVTDQMQVAGLALVLRDEGGGCRLQVGKTEPQLWLKPMAPCYFIKSPGSAQAQVYRHDKTTSVVAVVGTPVKGNRCGQEVQGVVIKGGVVTPSAYVMQGSVHCVDHGLQNFQYELFAR</sequence>
<dbReference type="STRING" id="525918.SAMN05660964_00245"/>
<evidence type="ECO:0000313" key="2">
    <source>
        <dbReference type="Proteomes" id="UP000199397"/>
    </source>
</evidence>
<accession>A0A1H3VT28</accession>
<evidence type="ECO:0000313" key="1">
    <source>
        <dbReference type="EMBL" id="SDZ77920.1"/>
    </source>
</evidence>
<dbReference type="Proteomes" id="UP000199397">
    <property type="component" value="Unassembled WGS sequence"/>
</dbReference>
<proteinExistence type="predicted"/>
<protein>
    <submittedName>
        <fullName evidence="1">Uncharacterized protein</fullName>
    </submittedName>
</protein>
<dbReference type="EMBL" id="FNQP01000001">
    <property type="protein sequence ID" value="SDZ77920.1"/>
    <property type="molecule type" value="Genomic_DNA"/>
</dbReference>
<keyword evidence="2" id="KW-1185">Reference proteome</keyword>
<organism evidence="1 2">
    <name type="scientific">Thiothrix caldifontis</name>
    <dbReference type="NCBI Taxonomy" id="525918"/>
    <lineage>
        <taxon>Bacteria</taxon>
        <taxon>Pseudomonadati</taxon>
        <taxon>Pseudomonadota</taxon>
        <taxon>Gammaproteobacteria</taxon>
        <taxon>Thiotrichales</taxon>
        <taxon>Thiotrichaceae</taxon>
        <taxon>Thiothrix</taxon>
    </lineage>
</organism>
<dbReference type="AlphaFoldDB" id="A0A1H3VT28"/>
<gene>
    <name evidence="1" type="ORF">SAMN05660964_00245</name>
</gene>
<reference evidence="1 2" key="1">
    <citation type="submission" date="2016-10" db="EMBL/GenBank/DDBJ databases">
        <authorList>
            <person name="de Groot N.N."/>
        </authorList>
    </citation>
    <scope>NUCLEOTIDE SEQUENCE [LARGE SCALE GENOMIC DNA]</scope>
    <source>
        <strain evidence="1 2">DSM 21228</strain>
    </source>
</reference>
<name>A0A1H3VT28_9GAMM</name>